<sequence>MCPKLDIENSQLKNETNLMRFKLLECRQKVIQLIQMYDGQAMLMNNAEGRGSDTERLSEFIGDLLNITLIQ</sequence>
<proteinExistence type="predicted"/>
<organism evidence="1 2">
    <name type="scientific">Ditylenchus dipsaci</name>
    <dbReference type="NCBI Taxonomy" id="166011"/>
    <lineage>
        <taxon>Eukaryota</taxon>
        <taxon>Metazoa</taxon>
        <taxon>Ecdysozoa</taxon>
        <taxon>Nematoda</taxon>
        <taxon>Chromadorea</taxon>
        <taxon>Rhabditida</taxon>
        <taxon>Tylenchina</taxon>
        <taxon>Tylenchomorpha</taxon>
        <taxon>Sphaerularioidea</taxon>
        <taxon>Anguinidae</taxon>
        <taxon>Anguininae</taxon>
        <taxon>Ditylenchus</taxon>
    </lineage>
</organism>
<dbReference type="Proteomes" id="UP000887574">
    <property type="component" value="Unplaced"/>
</dbReference>
<name>A0A915DMR3_9BILA</name>
<dbReference type="WBParaSite" id="jg21702">
    <property type="protein sequence ID" value="jg21702"/>
    <property type="gene ID" value="jg21702"/>
</dbReference>
<dbReference type="AlphaFoldDB" id="A0A915DMR3"/>
<evidence type="ECO:0000313" key="1">
    <source>
        <dbReference type="Proteomes" id="UP000887574"/>
    </source>
</evidence>
<keyword evidence="1" id="KW-1185">Reference proteome</keyword>
<reference evidence="2" key="1">
    <citation type="submission" date="2022-11" db="UniProtKB">
        <authorList>
            <consortium name="WormBaseParasite"/>
        </authorList>
    </citation>
    <scope>IDENTIFICATION</scope>
</reference>
<accession>A0A915DMR3</accession>
<protein>
    <submittedName>
        <fullName evidence="2">Uncharacterized protein</fullName>
    </submittedName>
</protein>
<evidence type="ECO:0000313" key="2">
    <source>
        <dbReference type="WBParaSite" id="jg21702"/>
    </source>
</evidence>